<accession>A0AAV5MX06</accession>
<keyword evidence="4" id="KW-1185">Reference proteome</keyword>
<dbReference type="Proteomes" id="UP001054252">
    <property type="component" value="Unassembled WGS sequence"/>
</dbReference>
<sequence>MEEAYDCDEGCRTPRHAAFRIPVVPPCPPAPMKKREPAYVKRDPPKNGFFQPPDLEVLFAFVPRREACA</sequence>
<dbReference type="GO" id="GO:0005634">
    <property type="term" value="C:nucleus"/>
    <property type="evidence" value="ECO:0007669"/>
    <property type="project" value="TreeGrafter"/>
</dbReference>
<dbReference type="AlphaFoldDB" id="A0AAV5MX06"/>
<protein>
    <recommendedName>
        <fullName evidence="5">Cyclin-dependent protein kinase inhibitor SMR4</fullName>
    </recommendedName>
</protein>
<dbReference type="PANTHER" id="PTHR33142">
    <property type="entry name" value="CYCLIN-DEPENDENT PROTEIN KINASE INHIBITOR SMR13"/>
    <property type="match status" value="1"/>
</dbReference>
<reference evidence="3 4" key="1">
    <citation type="journal article" date="2021" name="Commun. Biol.">
        <title>The genome of Shorea leprosula (Dipterocarpaceae) highlights the ecological relevance of drought in aseasonal tropical rainforests.</title>
        <authorList>
            <person name="Ng K.K.S."/>
            <person name="Kobayashi M.J."/>
            <person name="Fawcett J.A."/>
            <person name="Hatakeyama M."/>
            <person name="Paape T."/>
            <person name="Ng C.H."/>
            <person name="Ang C.C."/>
            <person name="Tnah L.H."/>
            <person name="Lee C.T."/>
            <person name="Nishiyama T."/>
            <person name="Sese J."/>
            <person name="O'Brien M.J."/>
            <person name="Copetti D."/>
            <person name="Mohd Noor M.I."/>
            <person name="Ong R.C."/>
            <person name="Putra M."/>
            <person name="Sireger I.Z."/>
            <person name="Indrioko S."/>
            <person name="Kosugi Y."/>
            <person name="Izuno A."/>
            <person name="Isagi Y."/>
            <person name="Lee S.L."/>
            <person name="Shimizu K.K."/>
        </authorList>
    </citation>
    <scope>NUCLEOTIDE SEQUENCE [LARGE SCALE GENOMIC DNA]</scope>
    <source>
        <strain evidence="3">214</strain>
    </source>
</reference>
<name>A0AAV5MX06_9ROSI</name>
<dbReference type="InterPro" id="IPR040389">
    <property type="entry name" value="SMR"/>
</dbReference>
<evidence type="ECO:0000313" key="3">
    <source>
        <dbReference type="EMBL" id="GKV53251.1"/>
    </source>
</evidence>
<comment type="caution">
    <text evidence="3">The sequence shown here is derived from an EMBL/GenBank/DDBJ whole genome shotgun (WGS) entry which is preliminary data.</text>
</comment>
<dbReference type="PANTHER" id="PTHR33142:SF15">
    <property type="entry name" value="CYCLIN-DEPENDENT PROTEIN KINASE INHIBITOR SMR4"/>
    <property type="match status" value="1"/>
</dbReference>
<evidence type="ECO:0000256" key="1">
    <source>
        <dbReference type="ARBA" id="ARBA00023013"/>
    </source>
</evidence>
<evidence type="ECO:0000256" key="2">
    <source>
        <dbReference type="ARBA" id="ARBA00023306"/>
    </source>
</evidence>
<dbReference type="GO" id="GO:0004860">
    <property type="term" value="F:protein kinase inhibitor activity"/>
    <property type="evidence" value="ECO:0007669"/>
    <property type="project" value="UniProtKB-KW"/>
</dbReference>
<keyword evidence="1" id="KW-0649">Protein kinase inhibitor</keyword>
<dbReference type="GO" id="GO:0032875">
    <property type="term" value="P:regulation of DNA endoreduplication"/>
    <property type="evidence" value="ECO:0007669"/>
    <property type="project" value="InterPro"/>
</dbReference>
<dbReference type="EMBL" id="BPVZ01001191">
    <property type="protein sequence ID" value="GKV53251.1"/>
    <property type="molecule type" value="Genomic_DNA"/>
</dbReference>
<organism evidence="3 4">
    <name type="scientific">Rubroshorea leprosula</name>
    <dbReference type="NCBI Taxonomy" id="152421"/>
    <lineage>
        <taxon>Eukaryota</taxon>
        <taxon>Viridiplantae</taxon>
        <taxon>Streptophyta</taxon>
        <taxon>Embryophyta</taxon>
        <taxon>Tracheophyta</taxon>
        <taxon>Spermatophyta</taxon>
        <taxon>Magnoliopsida</taxon>
        <taxon>eudicotyledons</taxon>
        <taxon>Gunneridae</taxon>
        <taxon>Pentapetalae</taxon>
        <taxon>rosids</taxon>
        <taxon>malvids</taxon>
        <taxon>Malvales</taxon>
        <taxon>Dipterocarpaceae</taxon>
        <taxon>Rubroshorea</taxon>
    </lineage>
</organism>
<evidence type="ECO:0000313" key="4">
    <source>
        <dbReference type="Proteomes" id="UP001054252"/>
    </source>
</evidence>
<evidence type="ECO:0008006" key="5">
    <source>
        <dbReference type="Google" id="ProtNLM"/>
    </source>
</evidence>
<proteinExistence type="predicted"/>
<keyword evidence="2" id="KW-0131">Cell cycle</keyword>
<gene>
    <name evidence="3" type="ORF">SLEP1_g59786</name>
</gene>